<dbReference type="PROSITE" id="PS50011">
    <property type="entry name" value="PROTEIN_KINASE_DOM"/>
    <property type="match status" value="1"/>
</dbReference>
<accession>A0A7S4I2S5</accession>
<dbReference type="GO" id="GO:0004672">
    <property type="term" value="F:protein kinase activity"/>
    <property type="evidence" value="ECO:0007669"/>
    <property type="project" value="InterPro"/>
</dbReference>
<gene>
    <name evidence="2" type="ORF">VSP0166_LOCUS7387</name>
</gene>
<dbReference type="InterPro" id="IPR011009">
    <property type="entry name" value="Kinase-like_dom_sf"/>
</dbReference>
<dbReference type="GO" id="GO:0005524">
    <property type="term" value="F:ATP binding"/>
    <property type="evidence" value="ECO:0007669"/>
    <property type="project" value="InterPro"/>
</dbReference>
<dbReference type="EMBL" id="HBKP01010476">
    <property type="protein sequence ID" value="CAE2216500.1"/>
    <property type="molecule type" value="Transcribed_RNA"/>
</dbReference>
<dbReference type="InterPro" id="IPR000719">
    <property type="entry name" value="Prot_kinase_dom"/>
</dbReference>
<reference evidence="2" key="1">
    <citation type="submission" date="2021-01" db="EMBL/GenBank/DDBJ databases">
        <authorList>
            <person name="Corre E."/>
            <person name="Pelletier E."/>
            <person name="Niang G."/>
            <person name="Scheremetjew M."/>
            <person name="Finn R."/>
            <person name="Kale V."/>
            <person name="Holt S."/>
            <person name="Cochrane G."/>
            <person name="Meng A."/>
            <person name="Brown T."/>
            <person name="Cohen L."/>
        </authorList>
    </citation>
    <scope>NUCLEOTIDE SEQUENCE</scope>
    <source>
        <strain evidence="2">DIVA3 518/3/11/1/6</strain>
    </source>
</reference>
<dbReference type="Gene3D" id="1.10.510.10">
    <property type="entry name" value="Transferase(Phosphotransferase) domain 1"/>
    <property type="match status" value="1"/>
</dbReference>
<evidence type="ECO:0000313" key="2">
    <source>
        <dbReference type="EMBL" id="CAE2216500.1"/>
    </source>
</evidence>
<protein>
    <recommendedName>
        <fullName evidence="1">Protein kinase domain-containing protein</fullName>
    </recommendedName>
</protein>
<sequence length="118" mass="13681">MLRLTFGIESEQREKRRQDLASLNVSEVNPIAEDNSDVWTMGLVLWQMYTGKPLFPSLTFEQAAVALLKRKIPPELDDELPSELKDILEDCFLENPDIRPNFAMIYDRIRALECTRPL</sequence>
<evidence type="ECO:0000259" key="1">
    <source>
        <dbReference type="PROSITE" id="PS50011"/>
    </source>
</evidence>
<name>A0A7S4I2S5_9EUKA</name>
<feature type="domain" description="Protein kinase" evidence="1">
    <location>
        <begin position="1"/>
        <end position="118"/>
    </location>
</feature>
<dbReference type="AlphaFoldDB" id="A0A7S4I2S5"/>
<organism evidence="2">
    <name type="scientific">Vannella robusta</name>
    <dbReference type="NCBI Taxonomy" id="1487602"/>
    <lineage>
        <taxon>Eukaryota</taxon>
        <taxon>Amoebozoa</taxon>
        <taxon>Discosea</taxon>
        <taxon>Flabellinia</taxon>
        <taxon>Vannellidae</taxon>
        <taxon>Vannella</taxon>
    </lineage>
</organism>
<dbReference type="SUPFAM" id="SSF56112">
    <property type="entry name" value="Protein kinase-like (PK-like)"/>
    <property type="match status" value="1"/>
</dbReference>
<dbReference type="Pfam" id="PF07714">
    <property type="entry name" value="PK_Tyr_Ser-Thr"/>
    <property type="match status" value="1"/>
</dbReference>
<proteinExistence type="predicted"/>
<dbReference type="InterPro" id="IPR001245">
    <property type="entry name" value="Ser-Thr/Tyr_kinase_cat_dom"/>
</dbReference>